<name>R7VJ43_CAPTE</name>
<organism evidence="2">
    <name type="scientific">Capitella teleta</name>
    <name type="common">Polychaete worm</name>
    <dbReference type="NCBI Taxonomy" id="283909"/>
    <lineage>
        <taxon>Eukaryota</taxon>
        <taxon>Metazoa</taxon>
        <taxon>Spiralia</taxon>
        <taxon>Lophotrochozoa</taxon>
        <taxon>Annelida</taxon>
        <taxon>Polychaeta</taxon>
        <taxon>Sedentaria</taxon>
        <taxon>Scolecida</taxon>
        <taxon>Capitellidae</taxon>
        <taxon>Capitella</taxon>
    </lineage>
</organism>
<feature type="transmembrane region" description="Helical" evidence="1">
    <location>
        <begin position="266"/>
        <end position="291"/>
    </location>
</feature>
<dbReference type="AlphaFoldDB" id="R7VJ43"/>
<dbReference type="PANTHER" id="PTHR21274:SF0">
    <property type="entry name" value="MECKELIN"/>
    <property type="match status" value="1"/>
</dbReference>
<dbReference type="EMBL" id="KB291832">
    <property type="protein sequence ID" value="ELU18582.1"/>
    <property type="molecule type" value="Genomic_DNA"/>
</dbReference>
<reference evidence="4" key="1">
    <citation type="submission" date="2012-12" db="EMBL/GenBank/DDBJ databases">
        <authorList>
            <person name="Hellsten U."/>
            <person name="Grimwood J."/>
            <person name="Chapman J.A."/>
            <person name="Shapiro H."/>
            <person name="Aerts A."/>
            <person name="Otillar R.P."/>
            <person name="Terry A.Y."/>
            <person name="Boore J.L."/>
            <person name="Simakov O."/>
            <person name="Marletaz F."/>
            <person name="Cho S.-J."/>
            <person name="Edsinger-Gonzales E."/>
            <person name="Havlak P."/>
            <person name="Kuo D.-H."/>
            <person name="Larsson T."/>
            <person name="Lv J."/>
            <person name="Arendt D."/>
            <person name="Savage R."/>
            <person name="Osoegawa K."/>
            <person name="de Jong P."/>
            <person name="Lindberg D.R."/>
            <person name="Seaver E.C."/>
            <person name="Weisblat D.A."/>
            <person name="Putnam N.H."/>
            <person name="Grigoriev I.V."/>
            <person name="Rokhsar D.S."/>
        </authorList>
    </citation>
    <scope>NUCLEOTIDE SEQUENCE</scope>
    <source>
        <strain evidence="4">I ESC-2004</strain>
    </source>
</reference>
<feature type="transmembrane region" description="Helical" evidence="1">
    <location>
        <begin position="384"/>
        <end position="403"/>
    </location>
</feature>
<keyword evidence="1" id="KW-0812">Transmembrane</keyword>
<dbReference type="GO" id="GO:0036038">
    <property type="term" value="C:MKS complex"/>
    <property type="evidence" value="ECO:0007669"/>
    <property type="project" value="InterPro"/>
</dbReference>
<reference evidence="3" key="3">
    <citation type="submission" date="2015-06" db="UniProtKB">
        <authorList>
            <consortium name="EnsemblMetazoa"/>
        </authorList>
    </citation>
    <scope>IDENTIFICATION</scope>
</reference>
<feature type="transmembrane region" description="Helical" evidence="1">
    <location>
        <begin position="227"/>
        <end position="245"/>
    </location>
</feature>
<evidence type="ECO:0008006" key="5">
    <source>
        <dbReference type="Google" id="ProtNLM"/>
    </source>
</evidence>
<dbReference type="HOGENOM" id="CLU_010935_0_0_1"/>
<dbReference type="Pfam" id="PF09773">
    <property type="entry name" value="Meckelin"/>
    <property type="match status" value="1"/>
</dbReference>
<dbReference type="GO" id="GO:0060271">
    <property type="term" value="P:cilium assembly"/>
    <property type="evidence" value="ECO:0007669"/>
    <property type="project" value="InterPro"/>
</dbReference>
<feature type="transmembrane region" description="Helical" evidence="1">
    <location>
        <begin position="628"/>
        <end position="656"/>
    </location>
</feature>
<evidence type="ECO:0000313" key="2">
    <source>
        <dbReference type="EMBL" id="ELU18582.1"/>
    </source>
</evidence>
<feature type="transmembrane region" description="Helical" evidence="1">
    <location>
        <begin position="311"/>
        <end position="331"/>
    </location>
</feature>
<sequence length="684" mass="78727">YRKANMPWLWYREDQADDIIENDVIPTLYKSGDFLQLVAAKYSVEGEFVGYVDVTQGELQVCKKPKKELRNVFRFGFQTNNEVSRGILGCDFIICTLYYIYLEYTANGNKRLLAVPVMIRNYEDRLGERVNEEDDKNLWQLVRRFFLVDRVAGFEDSDDDTWVAHYARKMSLHIRLQEAQGQGRIFTPYLEITYEAVTYEQALNDEYTSASFAVYYTMPVDGVQQDLTIAIGVISALATVITAFQTSTWMRRQGLLAIECASLLKFCVILCGNLASGFFVSILGFALWWFIFYKAQDSMYIVPTDDANYIITAYLASAFVLGFIDIVHLVFNQVTADVFLIDWEKGQTRDKHAASKEGAPSAFRTVFVANEWQEIQTLRKITPAVTLILLVGVLVFGEVQNLARFDNNAVSGDDPRGDYSLVFRFALGAVLYMGIAVLQWLLYLVLWSRFKEHAIYNFVDLCSMCNVSVFIMTHAQYGHYVHGRSIHGRADVDLKRMAEYLNREQEDLCSDRGLVPGSSQQTFEVFVPRKLRAEYQRITQAPPPRHSSASRLSVDLEQKLQAYTVLNQFLQCYIDHNLKNINYRVVDRSLYEKILDTEIIQDFNSGFFYIDHGHSFDRALFYGQERRLLLFNILTFCLMDLITSNFALAAFLTFLLDEVTWRVRQAIGRSNISKKTLIDDAFLL</sequence>
<dbReference type="OMA" id="FDLESWM"/>
<dbReference type="FunCoup" id="R7VJ43">
    <property type="interactions" value="78"/>
</dbReference>
<dbReference type="STRING" id="283909.R7VJ43"/>
<gene>
    <name evidence="2" type="ORF">CAPTEDRAFT_105851</name>
</gene>
<keyword evidence="4" id="KW-1185">Reference proteome</keyword>
<feature type="non-terminal residue" evidence="2">
    <location>
        <position position="1"/>
    </location>
</feature>
<proteinExistence type="predicted"/>
<feature type="transmembrane region" description="Helical" evidence="1">
    <location>
        <begin position="423"/>
        <end position="446"/>
    </location>
</feature>
<accession>R7VJ43</accession>
<dbReference type="OrthoDB" id="419138at2759"/>
<dbReference type="EMBL" id="AMQN01016209">
    <property type="status" value="NOT_ANNOTATED_CDS"/>
    <property type="molecule type" value="Genomic_DNA"/>
</dbReference>
<dbReference type="PANTHER" id="PTHR21274">
    <property type="entry name" value="MECKELIN"/>
    <property type="match status" value="1"/>
</dbReference>
<dbReference type="EnsemblMetazoa" id="CapteT105851">
    <property type="protein sequence ID" value="CapteP105851"/>
    <property type="gene ID" value="CapteG105851"/>
</dbReference>
<dbReference type="InterPro" id="IPR019170">
    <property type="entry name" value="Meckelin"/>
</dbReference>
<evidence type="ECO:0000313" key="4">
    <source>
        <dbReference type="Proteomes" id="UP000014760"/>
    </source>
</evidence>
<dbReference type="Proteomes" id="UP000014760">
    <property type="component" value="Unassembled WGS sequence"/>
</dbReference>
<evidence type="ECO:0000256" key="1">
    <source>
        <dbReference type="SAM" id="Phobius"/>
    </source>
</evidence>
<reference evidence="2 4" key="2">
    <citation type="journal article" date="2013" name="Nature">
        <title>Insights into bilaterian evolution from three spiralian genomes.</title>
        <authorList>
            <person name="Simakov O."/>
            <person name="Marletaz F."/>
            <person name="Cho S.J."/>
            <person name="Edsinger-Gonzales E."/>
            <person name="Havlak P."/>
            <person name="Hellsten U."/>
            <person name="Kuo D.H."/>
            <person name="Larsson T."/>
            <person name="Lv J."/>
            <person name="Arendt D."/>
            <person name="Savage R."/>
            <person name="Osoegawa K."/>
            <person name="de Jong P."/>
            <person name="Grimwood J."/>
            <person name="Chapman J.A."/>
            <person name="Shapiro H."/>
            <person name="Aerts A."/>
            <person name="Otillar R.P."/>
            <person name="Terry A.Y."/>
            <person name="Boore J.L."/>
            <person name="Grigoriev I.V."/>
            <person name="Lindberg D.R."/>
            <person name="Seaver E.C."/>
            <person name="Weisblat D.A."/>
            <person name="Putnam N.H."/>
            <person name="Rokhsar D.S."/>
        </authorList>
    </citation>
    <scope>NUCLEOTIDE SEQUENCE</scope>
    <source>
        <strain evidence="2 4">I ESC-2004</strain>
    </source>
</reference>
<protein>
    <recommendedName>
        <fullName evidence="5">Meckelin</fullName>
    </recommendedName>
</protein>
<keyword evidence="1" id="KW-1133">Transmembrane helix</keyword>
<evidence type="ECO:0000313" key="3">
    <source>
        <dbReference type="EnsemblMetazoa" id="CapteP105851"/>
    </source>
</evidence>
<keyword evidence="1" id="KW-0472">Membrane</keyword>